<sequence>MFYEETRQTLAYFDFDRFIAAIRSRPLLWRTNSETTDEHKKLVEKQWIEVADLFQISVREAKLQWTNVCLIHRHLHSSLNDENFIANNNFRSEQKWTECYEYLAHSISHFIHDELNFMLK</sequence>
<reference evidence="2 3" key="1">
    <citation type="submission" date="2014-11" db="EMBL/GenBank/DDBJ databases">
        <title>Genetic blueprint of the zoonotic pathogen Toxocara canis.</title>
        <authorList>
            <person name="Zhu X.-Q."/>
            <person name="Korhonen P.K."/>
            <person name="Cai H."/>
            <person name="Young N.D."/>
            <person name="Nejsum P."/>
            <person name="von Samson-Himmelstjerna G."/>
            <person name="Boag P.R."/>
            <person name="Tan P."/>
            <person name="Li Q."/>
            <person name="Min J."/>
            <person name="Yang Y."/>
            <person name="Wang X."/>
            <person name="Fang X."/>
            <person name="Hall R.S."/>
            <person name="Hofmann A."/>
            <person name="Sternberg P.W."/>
            <person name="Jex A.R."/>
            <person name="Gasser R.B."/>
        </authorList>
    </citation>
    <scope>NUCLEOTIDE SEQUENCE [LARGE SCALE GENOMIC DNA]</scope>
    <source>
        <strain evidence="2">PN_DK_2014</strain>
    </source>
</reference>
<dbReference type="Proteomes" id="UP000031036">
    <property type="component" value="Unassembled WGS sequence"/>
</dbReference>
<name>A0A0B2UP28_TOXCA</name>
<evidence type="ECO:0000313" key="2">
    <source>
        <dbReference type="EMBL" id="KHN72726.1"/>
    </source>
</evidence>
<dbReference type="InterPro" id="IPR006578">
    <property type="entry name" value="MADF-dom"/>
</dbReference>
<dbReference type="AlphaFoldDB" id="A0A0B2UP28"/>
<dbReference type="EMBL" id="JPKZ01003222">
    <property type="protein sequence ID" value="KHN72726.1"/>
    <property type="molecule type" value="Genomic_DNA"/>
</dbReference>
<comment type="caution">
    <text evidence="2">The sequence shown here is derived from an EMBL/GenBank/DDBJ whole genome shotgun (WGS) entry which is preliminary data.</text>
</comment>
<evidence type="ECO:0000313" key="3">
    <source>
        <dbReference type="Proteomes" id="UP000031036"/>
    </source>
</evidence>
<keyword evidence="3" id="KW-1185">Reference proteome</keyword>
<dbReference type="Pfam" id="PF10545">
    <property type="entry name" value="MADF_DNA_bdg"/>
    <property type="match status" value="1"/>
</dbReference>
<proteinExistence type="predicted"/>
<gene>
    <name evidence="2" type="ORF">Tcan_07533</name>
</gene>
<dbReference type="PROSITE" id="PS51029">
    <property type="entry name" value="MADF"/>
    <property type="match status" value="1"/>
</dbReference>
<dbReference type="OrthoDB" id="5818234at2759"/>
<organism evidence="2 3">
    <name type="scientific">Toxocara canis</name>
    <name type="common">Canine roundworm</name>
    <dbReference type="NCBI Taxonomy" id="6265"/>
    <lineage>
        <taxon>Eukaryota</taxon>
        <taxon>Metazoa</taxon>
        <taxon>Ecdysozoa</taxon>
        <taxon>Nematoda</taxon>
        <taxon>Chromadorea</taxon>
        <taxon>Rhabditida</taxon>
        <taxon>Spirurina</taxon>
        <taxon>Ascaridomorpha</taxon>
        <taxon>Ascaridoidea</taxon>
        <taxon>Toxocaridae</taxon>
        <taxon>Toxocara</taxon>
    </lineage>
</organism>
<feature type="domain" description="MADF" evidence="1">
    <location>
        <begin position="17"/>
        <end position="108"/>
    </location>
</feature>
<evidence type="ECO:0000259" key="1">
    <source>
        <dbReference type="PROSITE" id="PS51029"/>
    </source>
</evidence>
<protein>
    <recommendedName>
        <fullName evidence="1">MADF domain-containing protein</fullName>
    </recommendedName>
</protein>
<accession>A0A0B2UP28</accession>
<dbReference type="OMA" id="QWEYLIR"/>